<evidence type="ECO:0000313" key="5">
    <source>
        <dbReference type="EMBL" id="PIS05539.1"/>
    </source>
</evidence>
<dbReference type="PROSITE" id="PS51084">
    <property type="entry name" value="HIT_2"/>
    <property type="match status" value="1"/>
</dbReference>
<dbReference type="InterPro" id="IPR039384">
    <property type="entry name" value="HINT"/>
</dbReference>
<gene>
    <name evidence="5" type="ORF">COT81_00810</name>
</gene>
<dbReference type="EMBL" id="PEZZ01000004">
    <property type="protein sequence ID" value="PIS05539.1"/>
    <property type="molecule type" value="Genomic_DNA"/>
</dbReference>
<dbReference type="Pfam" id="PF01230">
    <property type="entry name" value="HIT"/>
    <property type="match status" value="1"/>
</dbReference>
<evidence type="ECO:0000256" key="1">
    <source>
        <dbReference type="PIRSR" id="PIRSR601310-1"/>
    </source>
</evidence>
<dbReference type="GO" id="GO:0003824">
    <property type="term" value="F:catalytic activity"/>
    <property type="evidence" value="ECO:0007669"/>
    <property type="project" value="InterPro"/>
</dbReference>
<dbReference type="InterPro" id="IPR036265">
    <property type="entry name" value="HIT-like_sf"/>
</dbReference>
<dbReference type="SUPFAM" id="SSF54197">
    <property type="entry name" value="HIT-like"/>
    <property type="match status" value="1"/>
</dbReference>
<evidence type="ECO:0000256" key="2">
    <source>
        <dbReference type="PIRSR" id="PIRSR601310-3"/>
    </source>
</evidence>
<proteinExistence type="predicted"/>
<sequence length="137" mass="15121">MADCIFCKIVTGDIPSTKVYEDDNFLAFLDIAPITPGHTLVIPKEHVTDTLDMDENTLKELAVRVKKIAHAIVDGLDVKALNIGVNNGADAGQVVFHAHWHLIPRRPNDGLKLWPGGGYRDQEEVQSTAEAIRNQLQ</sequence>
<dbReference type="CDD" id="cd01277">
    <property type="entry name" value="HINT_subgroup"/>
    <property type="match status" value="1"/>
</dbReference>
<dbReference type="PANTHER" id="PTHR46648">
    <property type="entry name" value="HIT FAMILY PROTEIN 1"/>
    <property type="match status" value="1"/>
</dbReference>
<dbReference type="GO" id="GO:0009117">
    <property type="term" value="P:nucleotide metabolic process"/>
    <property type="evidence" value="ECO:0007669"/>
    <property type="project" value="TreeGrafter"/>
</dbReference>
<dbReference type="Gene3D" id="3.30.428.10">
    <property type="entry name" value="HIT-like"/>
    <property type="match status" value="1"/>
</dbReference>
<dbReference type="Proteomes" id="UP000230935">
    <property type="component" value="Unassembled WGS sequence"/>
</dbReference>
<dbReference type="PANTHER" id="PTHR46648:SF1">
    <property type="entry name" value="ADENOSINE 5'-MONOPHOSPHORAMIDASE HNT1"/>
    <property type="match status" value="1"/>
</dbReference>
<dbReference type="InterPro" id="IPR001310">
    <property type="entry name" value="Histidine_triad_HIT"/>
</dbReference>
<feature type="domain" description="HIT" evidence="4">
    <location>
        <begin position="5"/>
        <end position="112"/>
    </location>
</feature>
<protein>
    <submittedName>
        <fullName evidence="5">HIT family protein</fullName>
    </submittedName>
</protein>
<dbReference type="PRINTS" id="PR00332">
    <property type="entry name" value="HISTRIAD"/>
</dbReference>
<organism evidence="5 6">
    <name type="scientific">Candidatus Buchananbacteria bacterium CG10_big_fil_rev_8_21_14_0_10_42_9</name>
    <dbReference type="NCBI Taxonomy" id="1974526"/>
    <lineage>
        <taxon>Bacteria</taxon>
        <taxon>Candidatus Buchananiibacteriota</taxon>
    </lineage>
</organism>
<name>A0A2H0W2E2_9BACT</name>
<feature type="active site" description="Tele-AMP-histidine intermediate" evidence="1">
    <location>
        <position position="99"/>
    </location>
</feature>
<dbReference type="AlphaFoldDB" id="A0A2H0W2E2"/>
<comment type="caution">
    <text evidence="5">The sequence shown here is derived from an EMBL/GenBank/DDBJ whole genome shotgun (WGS) entry which is preliminary data.</text>
</comment>
<evidence type="ECO:0000259" key="4">
    <source>
        <dbReference type="PROSITE" id="PS51084"/>
    </source>
</evidence>
<dbReference type="InterPro" id="IPR011146">
    <property type="entry name" value="HIT-like"/>
</dbReference>
<evidence type="ECO:0000256" key="3">
    <source>
        <dbReference type="PROSITE-ProRule" id="PRU00464"/>
    </source>
</evidence>
<reference evidence="6" key="1">
    <citation type="submission" date="2017-09" db="EMBL/GenBank/DDBJ databases">
        <title>Depth-based differentiation of microbial function through sediment-hosted aquifers and enrichment of novel symbionts in the deep terrestrial subsurface.</title>
        <authorList>
            <person name="Probst A.J."/>
            <person name="Ladd B."/>
            <person name="Jarett J.K."/>
            <person name="Geller-Mcgrath D.E."/>
            <person name="Sieber C.M.K."/>
            <person name="Emerson J.B."/>
            <person name="Anantharaman K."/>
            <person name="Thomas B.C."/>
            <person name="Malmstrom R."/>
            <person name="Stieglmeier M."/>
            <person name="Klingl A."/>
            <person name="Woyke T."/>
            <person name="Ryan C.M."/>
            <person name="Banfield J.F."/>
        </authorList>
    </citation>
    <scope>NUCLEOTIDE SEQUENCE [LARGE SCALE GENOMIC DNA]</scope>
</reference>
<accession>A0A2H0W2E2</accession>
<evidence type="ECO:0000313" key="6">
    <source>
        <dbReference type="Proteomes" id="UP000230935"/>
    </source>
</evidence>
<feature type="short sequence motif" description="Histidine triad motif" evidence="2 3">
    <location>
        <begin position="97"/>
        <end position="101"/>
    </location>
</feature>